<dbReference type="Proteomes" id="UP000237481">
    <property type="component" value="Unassembled WGS sequence"/>
</dbReference>
<feature type="compositionally biased region" description="Low complexity" evidence="1">
    <location>
        <begin position="155"/>
        <end position="164"/>
    </location>
</feature>
<protein>
    <submittedName>
        <fullName evidence="2">Negative regulator of differentiation 1</fullName>
    </submittedName>
</protein>
<organism evidence="2 3">
    <name type="scientific">Tolypocladium paradoxum</name>
    <dbReference type="NCBI Taxonomy" id="94208"/>
    <lineage>
        <taxon>Eukaryota</taxon>
        <taxon>Fungi</taxon>
        <taxon>Dikarya</taxon>
        <taxon>Ascomycota</taxon>
        <taxon>Pezizomycotina</taxon>
        <taxon>Sordariomycetes</taxon>
        <taxon>Hypocreomycetidae</taxon>
        <taxon>Hypocreales</taxon>
        <taxon>Ophiocordycipitaceae</taxon>
        <taxon>Tolypocladium</taxon>
    </lineage>
</organism>
<feature type="region of interest" description="Disordered" evidence="1">
    <location>
        <begin position="145"/>
        <end position="168"/>
    </location>
</feature>
<keyword evidence="3" id="KW-1185">Reference proteome</keyword>
<evidence type="ECO:0000256" key="1">
    <source>
        <dbReference type="SAM" id="MobiDB-lite"/>
    </source>
</evidence>
<sequence>MTPCAETNASRFRNQFVPGYSPSLADDPTAVRIARPDYDGLIEIAQKYANLCQNLINGGVGEETILVSAGPAPPAPAPQAQDDPPAAGPLASKPLNAAARTAPPGTQKPAGAFQQGPIRPVAGNVRRHIGHHHGDENTQTAWENASESLDEPPDTFDAATEATPAPAPARFEREATRSIQLLNLTDGTTHADITSTIRGGMLIEIYLKTRDNSSVISFLHGVDAQAFYEHARRNGLYIKNKRVDVRWNNVQFTLPGHTAHKIGLGATRNLVIRRRNPTLTEQGLRADLEHIHNLVVIKVEFIGDCCYISTNSVHNAVFARLCMMSRRYVFFPDFQSTSVSLADNGCREYKGSRIEWAFDECAQPLDRMALPSRRTVPGHGRGS</sequence>
<accession>A0A2S4L3W7</accession>
<dbReference type="CDD" id="cd12261">
    <property type="entry name" value="RRM1_3_MRN1"/>
    <property type="match status" value="1"/>
</dbReference>
<reference evidence="2 3" key="1">
    <citation type="submission" date="2018-01" db="EMBL/GenBank/DDBJ databases">
        <title>Harnessing the power of phylogenomics to disentangle the directionality and signatures of interkingdom host jumping in the parasitic fungal genus Tolypocladium.</title>
        <authorList>
            <person name="Quandt C.A."/>
            <person name="Patterson W."/>
            <person name="Spatafora J.W."/>
        </authorList>
    </citation>
    <scope>NUCLEOTIDE SEQUENCE [LARGE SCALE GENOMIC DNA]</scope>
    <source>
        <strain evidence="2 3">NRBC 100945</strain>
    </source>
</reference>
<dbReference type="AlphaFoldDB" id="A0A2S4L3W7"/>
<gene>
    <name evidence="2" type="ORF">TPAR_02634</name>
</gene>
<comment type="caution">
    <text evidence="2">The sequence shown here is derived from an EMBL/GenBank/DDBJ whole genome shotgun (WGS) entry which is preliminary data.</text>
</comment>
<dbReference type="EMBL" id="PKSG01000274">
    <property type="protein sequence ID" value="POR37131.1"/>
    <property type="molecule type" value="Genomic_DNA"/>
</dbReference>
<name>A0A2S4L3W7_9HYPO</name>
<dbReference type="STRING" id="94208.A0A2S4L3W7"/>
<feature type="compositionally biased region" description="Low complexity" evidence="1">
    <location>
        <begin position="78"/>
        <end position="89"/>
    </location>
</feature>
<dbReference type="OrthoDB" id="2935572at2759"/>
<feature type="region of interest" description="Disordered" evidence="1">
    <location>
        <begin position="67"/>
        <end position="116"/>
    </location>
</feature>
<evidence type="ECO:0000313" key="3">
    <source>
        <dbReference type="Proteomes" id="UP000237481"/>
    </source>
</evidence>
<evidence type="ECO:0000313" key="2">
    <source>
        <dbReference type="EMBL" id="POR37131.1"/>
    </source>
</evidence>
<proteinExistence type="predicted"/>